<dbReference type="GO" id="GO:0005737">
    <property type="term" value="C:cytoplasm"/>
    <property type="evidence" value="ECO:0007669"/>
    <property type="project" value="TreeGrafter"/>
</dbReference>
<evidence type="ECO:0000313" key="4">
    <source>
        <dbReference type="EMBL" id="EPR79025.1"/>
    </source>
</evidence>
<dbReference type="InterPro" id="IPR001611">
    <property type="entry name" value="Leu-rich_rpt"/>
</dbReference>
<dbReference type="VEuPathDB" id="MicrosporidiaDB:SLOPH_1303"/>
<feature type="domain" description="Disease resistance R13L4/SHOC-2-like LRR" evidence="3">
    <location>
        <begin position="86"/>
        <end position="335"/>
    </location>
</feature>
<evidence type="ECO:0000256" key="1">
    <source>
        <dbReference type="ARBA" id="ARBA00022614"/>
    </source>
</evidence>
<comment type="caution">
    <text evidence="4">The sequence shown here is derived from an EMBL/GenBank/DDBJ whole genome shotgun (WGS) entry which is preliminary data.</text>
</comment>
<proteinExistence type="predicted"/>
<protein>
    <submittedName>
        <fullName evidence="4">Leucine rich repeat protein</fullName>
    </submittedName>
</protein>
<keyword evidence="5" id="KW-1185">Reference proteome</keyword>
<dbReference type="Proteomes" id="UP000014978">
    <property type="component" value="Unassembled WGS sequence"/>
</dbReference>
<keyword evidence="1" id="KW-0433">Leucine-rich repeat</keyword>
<dbReference type="InterPro" id="IPR032675">
    <property type="entry name" value="LRR_dom_sf"/>
</dbReference>
<dbReference type="InterPro" id="IPR055414">
    <property type="entry name" value="LRR_R13L4/SHOC2-like"/>
</dbReference>
<organism evidence="4 5">
    <name type="scientific">Spraguea lophii (strain 42_110)</name>
    <name type="common">Microsporidian parasite</name>
    <dbReference type="NCBI Taxonomy" id="1358809"/>
    <lineage>
        <taxon>Eukaryota</taxon>
        <taxon>Fungi</taxon>
        <taxon>Fungi incertae sedis</taxon>
        <taxon>Microsporidia</taxon>
        <taxon>Spragueidae</taxon>
        <taxon>Spraguea</taxon>
    </lineage>
</organism>
<dbReference type="Pfam" id="PF23598">
    <property type="entry name" value="LRR_14"/>
    <property type="match status" value="1"/>
</dbReference>
<keyword evidence="2" id="KW-0677">Repeat</keyword>
<dbReference type="InterPro" id="IPR003591">
    <property type="entry name" value="Leu-rich_rpt_typical-subtyp"/>
</dbReference>
<dbReference type="PANTHER" id="PTHR48051">
    <property type="match status" value="1"/>
</dbReference>
<dbReference type="Gene3D" id="3.80.10.10">
    <property type="entry name" value="Ribonuclease Inhibitor"/>
    <property type="match status" value="2"/>
</dbReference>
<dbReference type="SUPFAM" id="SSF52058">
    <property type="entry name" value="L domain-like"/>
    <property type="match status" value="1"/>
</dbReference>
<gene>
    <name evidence="4" type="ORF">SLOPH_1303</name>
</gene>
<sequence length="342" mass="39923">MNFSLVFFSVLMKCIRYKITHSDYDCIMKLIPNLNKTDLYDEIIKNPDFLCLIELREETEHRKEIKIIKLDNIDPETGNNIIPALFCEISDIKRLILSNLKFSKLPNQFEEFQELEFLDLSNNKFKEFPQVLFSLPKLKVLYLYNNELVTISSEIVQMNSLETLSIGYCSGLIDICPNLFKLKNLKELDLSFNCLLFKNNDFVTCSAYSDDKVSIENENNDENSNNYTDFASYKSLKKLIIHDNNLSVFLKFFCNFINLEELNISDNLFEEIPHELHSFVNLRILDISCNHIKNLIIRNGMFNNLSKLYLDSNEITELSISDNALQNLKTLNLSCNKFSKTR</sequence>
<dbReference type="AlphaFoldDB" id="S7W830"/>
<reference evidence="5" key="1">
    <citation type="journal article" date="2013" name="PLoS Genet.">
        <title>The genome of Spraguea lophii and the basis of host-microsporidian interactions.</title>
        <authorList>
            <person name="Campbell S.E."/>
            <person name="Williams T.A."/>
            <person name="Yousuf A."/>
            <person name="Soanes D.M."/>
            <person name="Paszkiewicz K.H."/>
            <person name="Williams B.A.P."/>
        </authorList>
    </citation>
    <scope>NUCLEOTIDE SEQUENCE [LARGE SCALE GENOMIC DNA]</scope>
    <source>
        <strain evidence="5">42_110</strain>
    </source>
</reference>
<dbReference type="SMART" id="SM00369">
    <property type="entry name" value="LRR_TYP"/>
    <property type="match status" value="5"/>
</dbReference>
<name>S7W830_SPRLO</name>
<dbReference type="EMBL" id="ATCN01000439">
    <property type="protein sequence ID" value="EPR79025.1"/>
    <property type="molecule type" value="Genomic_DNA"/>
</dbReference>
<dbReference type="STRING" id="1358809.S7W830"/>
<evidence type="ECO:0000256" key="2">
    <source>
        <dbReference type="ARBA" id="ARBA00022737"/>
    </source>
</evidence>
<dbReference type="InParanoid" id="S7W830"/>
<accession>S7W830</accession>
<dbReference type="InterPro" id="IPR050216">
    <property type="entry name" value="LRR_domain-containing"/>
</dbReference>
<dbReference type="HOGENOM" id="CLU_000288_18_15_1"/>
<dbReference type="PROSITE" id="PS51450">
    <property type="entry name" value="LRR"/>
    <property type="match status" value="3"/>
</dbReference>
<dbReference type="PANTHER" id="PTHR48051:SF1">
    <property type="entry name" value="RAS SUPPRESSOR PROTEIN 1"/>
    <property type="match status" value="1"/>
</dbReference>
<evidence type="ECO:0000313" key="5">
    <source>
        <dbReference type="Proteomes" id="UP000014978"/>
    </source>
</evidence>
<dbReference type="OrthoDB" id="1394818at2759"/>
<evidence type="ECO:0000259" key="3">
    <source>
        <dbReference type="Pfam" id="PF23598"/>
    </source>
</evidence>